<dbReference type="RefSeq" id="WP_160958071.1">
    <property type="nucleotide sequence ID" value="NZ_WVUD01000001.1"/>
</dbReference>
<protein>
    <recommendedName>
        <fullName evidence="3">Mobilization protein</fullName>
    </recommendedName>
</protein>
<organism evidence="1 2">
    <name type="scientific">Solidesulfovibrio aerotolerans</name>
    <dbReference type="NCBI Taxonomy" id="295255"/>
    <lineage>
        <taxon>Bacteria</taxon>
        <taxon>Pseudomonadati</taxon>
        <taxon>Thermodesulfobacteriota</taxon>
        <taxon>Desulfovibrionia</taxon>
        <taxon>Desulfovibrionales</taxon>
        <taxon>Desulfovibrionaceae</taxon>
        <taxon>Solidesulfovibrio</taxon>
    </lineage>
</organism>
<dbReference type="Proteomes" id="UP000482487">
    <property type="component" value="Unassembled WGS sequence"/>
</dbReference>
<gene>
    <name evidence="1" type="ORF">GTA51_01500</name>
</gene>
<name>A0A7C9MTG7_9BACT</name>
<evidence type="ECO:0000313" key="1">
    <source>
        <dbReference type="EMBL" id="MYL81814.1"/>
    </source>
</evidence>
<sequence length="97" mass="11076">MQKYPYQLRTKVSENDLQTITLNAEKAGLSICAYLREIATRKQIKSTIEISAVNVLNKIGAMVKLMMRDDRDLAPEILETLISLREAIESNHENQKN</sequence>
<comment type="caution">
    <text evidence="1">The sequence shown here is derived from an EMBL/GenBank/DDBJ whole genome shotgun (WGS) entry which is preliminary data.</text>
</comment>
<proteinExistence type="predicted"/>
<reference evidence="1 2" key="1">
    <citation type="submission" date="2020-01" db="EMBL/GenBank/DDBJ databases">
        <title>Genome sequence of Desulfovibrio aerotolerans DSM 16695(T).</title>
        <authorList>
            <person name="Karnachuk O."/>
            <person name="Avakyan M."/>
            <person name="Mardanov A."/>
            <person name="Kadnikov V."/>
            <person name="Ravin N."/>
        </authorList>
    </citation>
    <scope>NUCLEOTIDE SEQUENCE [LARGE SCALE GENOMIC DNA]</scope>
    <source>
        <strain evidence="1 2">DSM 16695</strain>
    </source>
</reference>
<dbReference type="InterPro" id="IPR053842">
    <property type="entry name" value="NikA-like"/>
</dbReference>
<accession>A0A7C9MTG7</accession>
<evidence type="ECO:0008006" key="3">
    <source>
        <dbReference type="Google" id="ProtNLM"/>
    </source>
</evidence>
<dbReference type="OrthoDB" id="9152901at2"/>
<keyword evidence="2" id="KW-1185">Reference proteome</keyword>
<dbReference type="Pfam" id="PF21983">
    <property type="entry name" value="NikA-like"/>
    <property type="match status" value="1"/>
</dbReference>
<dbReference type="EMBL" id="WVUD01000001">
    <property type="protein sequence ID" value="MYL81814.1"/>
    <property type="molecule type" value="Genomic_DNA"/>
</dbReference>
<dbReference type="AlphaFoldDB" id="A0A7C9MTG7"/>
<evidence type="ECO:0000313" key="2">
    <source>
        <dbReference type="Proteomes" id="UP000482487"/>
    </source>
</evidence>